<keyword evidence="1" id="KW-1185">Reference proteome</keyword>
<dbReference type="WBParaSite" id="ACRNAN_scaffold2233.g23884.t1">
    <property type="protein sequence ID" value="ACRNAN_scaffold2233.g23884.t1"/>
    <property type="gene ID" value="ACRNAN_scaffold2233.g23884"/>
</dbReference>
<reference evidence="2" key="1">
    <citation type="submission" date="2022-11" db="UniProtKB">
        <authorList>
            <consortium name="WormBaseParasite"/>
        </authorList>
    </citation>
    <scope>IDENTIFICATION</scope>
</reference>
<evidence type="ECO:0000313" key="2">
    <source>
        <dbReference type="WBParaSite" id="ACRNAN_scaffold2233.g23884.t1"/>
    </source>
</evidence>
<organism evidence="1 2">
    <name type="scientific">Acrobeloides nanus</name>
    <dbReference type="NCBI Taxonomy" id="290746"/>
    <lineage>
        <taxon>Eukaryota</taxon>
        <taxon>Metazoa</taxon>
        <taxon>Ecdysozoa</taxon>
        <taxon>Nematoda</taxon>
        <taxon>Chromadorea</taxon>
        <taxon>Rhabditida</taxon>
        <taxon>Tylenchina</taxon>
        <taxon>Cephalobomorpha</taxon>
        <taxon>Cephaloboidea</taxon>
        <taxon>Cephalobidae</taxon>
        <taxon>Acrobeloides</taxon>
    </lineage>
</organism>
<name>A0A914DC52_9BILA</name>
<protein>
    <submittedName>
        <fullName evidence="2">Uncharacterized protein</fullName>
    </submittedName>
</protein>
<sequence length="94" mass="10523">MLRDRISKIERNQDTEINLLEALRMLAQSCGNYICSCGDSCYNCTTGYQCCTYSIDNIECCGCCSNGSPNCNSATIELKHPSVLWRRSSSHRDP</sequence>
<proteinExistence type="predicted"/>
<dbReference type="Proteomes" id="UP000887540">
    <property type="component" value="Unplaced"/>
</dbReference>
<accession>A0A914DC52</accession>
<dbReference type="AlphaFoldDB" id="A0A914DC52"/>
<evidence type="ECO:0000313" key="1">
    <source>
        <dbReference type="Proteomes" id="UP000887540"/>
    </source>
</evidence>